<dbReference type="InterPro" id="IPR040626">
    <property type="entry name" value="Pepdidase_M14_N"/>
</dbReference>
<sequence length="383" mass="44612">MTTKRKRKIKNKTRKISNKVPTINSNFDSGSIKTLSIKNSNTNTHFHISLQKEIIREGNKSQYWFYFKVSNVLGRNCFFSLKTHIDCNNGFKHLGIATSYDNEKWFLTPSKQKNKRKTKCKINKKKYTYTKSTQEVNWKIKPTKNIVWFAYYVPYPLERIYKLGNLMSKKSFVKQNTIGYSHGNRPIKMLTIGNGCRNVWLICRQHPGESIASWILEGFLKSIFSPLPNLKIHVVMTLNPDGIFLGNWYVNKNGINLNLDWKSKKSKEVKCLSKLLDKQYNDLIVDIHGDEECKQHFVSHCPTQNIELYKRVNKLLNTHNDHFQKTDYYKKLGFPCDGKTLDFLENTLTLEGCMKFKSKNNTTPEKEGLKVGATILKLLKSLF</sequence>
<dbReference type="AlphaFoldDB" id="A0A6C0C4R8"/>
<evidence type="ECO:0000313" key="3">
    <source>
        <dbReference type="EMBL" id="QHS98648.1"/>
    </source>
</evidence>
<dbReference type="EMBL" id="MN739320">
    <property type="protein sequence ID" value="QHS98648.1"/>
    <property type="molecule type" value="Genomic_DNA"/>
</dbReference>
<comment type="cofactor">
    <cofactor evidence="1">
        <name>Zn(2+)</name>
        <dbReference type="ChEBI" id="CHEBI:29105"/>
    </cofactor>
</comment>
<dbReference type="SUPFAM" id="SSF53187">
    <property type="entry name" value="Zn-dependent exopeptidases"/>
    <property type="match status" value="1"/>
</dbReference>
<dbReference type="Pfam" id="PF18027">
    <property type="entry name" value="Pepdidase_M14_N"/>
    <property type="match status" value="1"/>
</dbReference>
<accession>A0A6C0C4R8</accession>
<reference evidence="3" key="1">
    <citation type="journal article" date="2020" name="Nature">
        <title>Giant virus diversity and host interactions through global metagenomics.</title>
        <authorList>
            <person name="Schulz F."/>
            <person name="Roux S."/>
            <person name="Paez-Espino D."/>
            <person name="Jungbluth S."/>
            <person name="Walsh D.A."/>
            <person name="Denef V.J."/>
            <person name="McMahon K.D."/>
            <person name="Konstantinidis K.T."/>
            <person name="Eloe-Fadrosh E.A."/>
            <person name="Kyrpides N.C."/>
            <person name="Woyke T."/>
        </authorList>
    </citation>
    <scope>NUCLEOTIDE SEQUENCE</scope>
    <source>
        <strain evidence="3">GVMAG-M-3300020185-18</strain>
    </source>
</reference>
<name>A0A6C0C4R8_9ZZZZ</name>
<dbReference type="InterPro" id="IPR000834">
    <property type="entry name" value="Peptidase_M14"/>
</dbReference>
<dbReference type="PANTHER" id="PTHR12756">
    <property type="entry name" value="CYTOSOLIC CARBOXYPEPTIDASE"/>
    <property type="match status" value="1"/>
</dbReference>
<dbReference type="GO" id="GO:0004181">
    <property type="term" value="F:metallocarboxypeptidase activity"/>
    <property type="evidence" value="ECO:0007669"/>
    <property type="project" value="InterPro"/>
</dbReference>
<evidence type="ECO:0000259" key="2">
    <source>
        <dbReference type="PROSITE" id="PS52035"/>
    </source>
</evidence>
<evidence type="ECO:0000256" key="1">
    <source>
        <dbReference type="ARBA" id="ARBA00001947"/>
    </source>
</evidence>
<dbReference type="Gene3D" id="3.40.630.10">
    <property type="entry name" value="Zn peptidases"/>
    <property type="match status" value="1"/>
</dbReference>
<protein>
    <recommendedName>
        <fullName evidence="2">Peptidase M14 domain-containing protein</fullName>
    </recommendedName>
</protein>
<dbReference type="Pfam" id="PF00246">
    <property type="entry name" value="Peptidase_M14"/>
    <property type="match status" value="1"/>
</dbReference>
<dbReference type="Gene3D" id="2.60.40.3120">
    <property type="match status" value="1"/>
</dbReference>
<dbReference type="GO" id="GO:0008270">
    <property type="term" value="F:zinc ion binding"/>
    <property type="evidence" value="ECO:0007669"/>
    <property type="project" value="InterPro"/>
</dbReference>
<proteinExistence type="predicted"/>
<organism evidence="3">
    <name type="scientific">viral metagenome</name>
    <dbReference type="NCBI Taxonomy" id="1070528"/>
    <lineage>
        <taxon>unclassified sequences</taxon>
        <taxon>metagenomes</taxon>
        <taxon>organismal metagenomes</taxon>
    </lineage>
</organism>
<feature type="domain" description="Peptidase M14" evidence="2">
    <location>
        <begin position="153"/>
        <end position="383"/>
    </location>
</feature>
<dbReference type="GO" id="GO:0006508">
    <property type="term" value="P:proteolysis"/>
    <property type="evidence" value="ECO:0007669"/>
    <property type="project" value="InterPro"/>
</dbReference>
<dbReference type="InterPro" id="IPR050821">
    <property type="entry name" value="Cytosolic_carboxypeptidase"/>
</dbReference>
<dbReference type="PROSITE" id="PS52035">
    <property type="entry name" value="PEPTIDASE_M14"/>
    <property type="match status" value="1"/>
</dbReference>
<dbReference type="PANTHER" id="PTHR12756:SF11">
    <property type="entry name" value="CYTOSOLIC CARBOXYPEPTIDASE 1"/>
    <property type="match status" value="1"/>
</dbReference>